<proteinExistence type="predicted"/>
<dbReference type="EMBL" id="CAKMRJ010005523">
    <property type="protein sequence ID" value="CAH1445471.1"/>
    <property type="molecule type" value="Genomic_DNA"/>
</dbReference>
<dbReference type="PANTHER" id="PTHR10694:SF143">
    <property type="entry name" value="JMJC DOMAIN, JMJN DOMAIN, ZINC FINGER, C5HC2-TYPE-RELATED"/>
    <property type="match status" value="1"/>
</dbReference>
<organism evidence="3 4">
    <name type="scientific">Lactuca virosa</name>
    <dbReference type="NCBI Taxonomy" id="75947"/>
    <lineage>
        <taxon>Eukaryota</taxon>
        <taxon>Viridiplantae</taxon>
        <taxon>Streptophyta</taxon>
        <taxon>Embryophyta</taxon>
        <taxon>Tracheophyta</taxon>
        <taxon>Spermatophyta</taxon>
        <taxon>Magnoliopsida</taxon>
        <taxon>eudicotyledons</taxon>
        <taxon>Gunneridae</taxon>
        <taxon>Pentapetalae</taxon>
        <taxon>asterids</taxon>
        <taxon>campanulids</taxon>
        <taxon>Asterales</taxon>
        <taxon>Asteraceae</taxon>
        <taxon>Cichorioideae</taxon>
        <taxon>Cichorieae</taxon>
        <taxon>Lactucinae</taxon>
        <taxon>Lactuca</taxon>
    </lineage>
</organism>
<name>A0AAU9P5R4_9ASTR</name>
<dbReference type="GO" id="GO:0010468">
    <property type="term" value="P:regulation of gene expression"/>
    <property type="evidence" value="ECO:0007669"/>
    <property type="project" value="TreeGrafter"/>
</dbReference>
<evidence type="ECO:0000313" key="3">
    <source>
        <dbReference type="EMBL" id="CAH1445471.1"/>
    </source>
</evidence>
<dbReference type="Pfam" id="PF02375">
    <property type="entry name" value="JmjN"/>
    <property type="match status" value="1"/>
</dbReference>
<dbReference type="PROSITE" id="PS51183">
    <property type="entry name" value="JMJN"/>
    <property type="match status" value="1"/>
</dbReference>
<accession>A0AAU9P5R4</accession>
<dbReference type="InterPro" id="IPR003349">
    <property type="entry name" value="JmjN"/>
</dbReference>
<gene>
    <name evidence="3" type="ORF">LVIROSA_LOCUS31230</name>
</gene>
<dbReference type="GO" id="GO:0000785">
    <property type="term" value="C:chromatin"/>
    <property type="evidence" value="ECO:0007669"/>
    <property type="project" value="TreeGrafter"/>
</dbReference>
<keyword evidence="1" id="KW-1133">Transmembrane helix</keyword>
<comment type="caution">
    <text evidence="3">The sequence shown here is derived from an EMBL/GenBank/DDBJ whole genome shotgun (WGS) entry which is preliminary data.</text>
</comment>
<feature type="domain" description="JmjN" evidence="2">
    <location>
        <begin position="184"/>
        <end position="225"/>
    </location>
</feature>
<sequence>MQTKAEMQSGLGIGRLNSASITIFSFLLGGVCSGMAGYVGIWVSIRANIEICDGGFSVLVVVGMVVIGVAIMYATFYVWLGVDTPGSMKFSKEPGKHLEECKLKVVYIALQGNNNSGDAPKKNSDPNSGEGGVCFSREAKLEFLKQKRLQRMQTDTLNNDIAYVTNLMSRSNGDALRDPASCECPVYSPSKEEFQDPLAFLQKIAPEASKYGIRKIVSPLSASVPAGMVLMKEKVCFMFTTRVQPLRLAEWNTDDKVTFFLSGRNSSKLDDNSFLDLLGENATLTECEHDSGITNAFISSMCASPDLILQHFLEVISISHKLRLERAVDDQIKGDSTNSSEAFSCFLKQAPFYVVFPAIISFGCLYLSKSSNLQDLLIVRYTRVGTCFIGLSDIQGLELVFLKLKKSSHASSTEPSSEPLPVLLLLLSPSFVQTTHQISLSLLLYSLKIKSKRMYVYTLSVAKATVFPHSTSVIADLVVHQLELITDLLGTPSTDTISGV</sequence>
<dbReference type="SMART" id="SM00545">
    <property type="entry name" value="JmjN"/>
    <property type="match status" value="1"/>
</dbReference>
<feature type="transmembrane region" description="Helical" evidence="1">
    <location>
        <begin position="20"/>
        <end position="43"/>
    </location>
</feature>
<dbReference type="GO" id="GO:0032452">
    <property type="term" value="F:histone demethylase activity"/>
    <property type="evidence" value="ECO:0007669"/>
    <property type="project" value="TreeGrafter"/>
</dbReference>
<keyword evidence="1" id="KW-0812">Transmembrane</keyword>
<feature type="transmembrane region" description="Helical" evidence="1">
    <location>
        <begin position="55"/>
        <end position="80"/>
    </location>
</feature>
<dbReference type="GO" id="GO:0005634">
    <property type="term" value="C:nucleus"/>
    <property type="evidence" value="ECO:0007669"/>
    <property type="project" value="TreeGrafter"/>
</dbReference>
<evidence type="ECO:0000313" key="4">
    <source>
        <dbReference type="Proteomes" id="UP001157418"/>
    </source>
</evidence>
<reference evidence="3 4" key="1">
    <citation type="submission" date="2022-01" db="EMBL/GenBank/DDBJ databases">
        <authorList>
            <person name="Xiong W."/>
            <person name="Schranz E."/>
        </authorList>
    </citation>
    <scope>NUCLEOTIDE SEQUENCE [LARGE SCALE GENOMIC DNA]</scope>
</reference>
<dbReference type="Proteomes" id="UP001157418">
    <property type="component" value="Unassembled WGS sequence"/>
</dbReference>
<dbReference type="Gene3D" id="2.60.120.650">
    <property type="entry name" value="Cupin"/>
    <property type="match status" value="1"/>
</dbReference>
<evidence type="ECO:0000256" key="1">
    <source>
        <dbReference type="SAM" id="Phobius"/>
    </source>
</evidence>
<keyword evidence="1" id="KW-0472">Membrane</keyword>
<dbReference type="PANTHER" id="PTHR10694">
    <property type="entry name" value="LYSINE-SPECIFIC DEMETHYLASE"/>
    <property type="match status" value="1"/>
</dbReference>
<evidence type="ECO:0000259" key="2">
    <source>
        <dbReference type="PROSITE" id="PS51183"/>
    </source>
</evidence>
<dbReference type="AlphaFoldDB" id="A0AAU9P5R4"/>
<protein>
    <recommendedName>
        <fullName evidence="2">JmjN domain-containing protein</fullName>
    </recommendedName>
</protein>
<keyword evidence="4" id="KW-1185">Reference proteome</keyword>